<feature type="transmembrane region" description="Helical" evidence="16">
    <location>
        <begin position="943"/>
        <end position="968"/>
    </location>
</feature>
<dbReference type="PROSITE" id="PS50939">
    <property type="entry name" value="CYTOCHROME_B561"/>
    <property type="match status" value="1"/>
</dbReference>
<evidence type="ECO:0000313" key="20">
    <source>
        <dbReference type="Proteomes" id="UP000279259"/>
    </source>
</evidence>
<evidence type="ECO:0000259" key="18">
    <source>
        <dbReference type="PROSITE" id="PS50939"/>
    </source>
</evidence>
<dbReference type="CDD" id="cd08760">
    <property type="entry name" value="Cyt_b561_FRRS1_like"/>
    <property type="match status" value="1"/>
</dbReference>
<feature type="compositionally biased region" description="Polar residues" evidence="15">
    <location>
        <begin position="514"/>
        <end position="546"/>
    </location>
</feature>
<gene>
    <name evidence="19" type="primary">VPS5</name>
    <name evidence="19" type="ORF">EHS25_010136</name>
</gene>
<feature type="domain" description="PX" evidence="17">
    <location>
        <begin position="553"/>
        <end position="669"/>
    </location>
</feature>
<dbReference type="STRING" id="1890683.A0A427YIR3"/>
<dbReference type="GO" id="GO:0005768">
    <property type="term" value="C:endosome"/>
    <property type="evidence" value="ECO:0007669"/>
    <property type="project" value="TreeGrafter"/>
</dbReference>
<evidence type="ECO:0000256" key="7">
    <source>
        <dbReference type="ARBA" id="ARBA00022553"/>
    </source>
</evidence>
<feature type="region of interest" description="Disordered" evidence="15">
    <location>
        <begin position="500"/>
        <end position="547"/>
    </location>
</feature>
<accession>A0A427YIR3</accession>
<evidence type="ECO:0000256" key="11">
    <source>
        <dbReference type="ARBA" id="ARBA00022989"/>
    </source>
</evidence>
<dbReference type="GO" id="GO:0015031">
    <property type="term" value="P:protein transport"/>
    <property type="evidence" value="ECO:0007669"/>
    <property type="project" value="UniProtKB-KW"/>
</dbReference>
<dbReference type="Pfam" id="PF00787">
    <property type="entry name" value="PX"/>
    <property type="match status" value="1"/>
</dbReference>
<keyword evidence="13 16" id="KW-0472">Membrane</keyword>
<feature type="compositionally biased region" description="Polar residues" evidence="15">
    <location>
        <begin position="278"/>
        <end position="291"/>
    </location>
</feature>
<dbReference type="InterPro" id="IPR001683">
    <property type="entry name" value="PX_dom"/>
</dbReference>
<dbReference type="PANTHER" id="PTHR10555:SF170">
    <property type="entry name" value="FI18122P1"/>
    <property type="match status" value="1"/>
</dbReference>
<evidence type="ECO:0000256" key="3">
    <source>
        <dbReference type="ARBA" id="ARBA00004555"/>
    </source>
</evidence>
<evidence type="ECO:0000256" key="14">
    <source>
        <dbReference type="SAM" id="Coils"/>
    </source>
</evidence>
<keyword evidence="6" id="KW-0963">Cytoplasm</keyword>
<evidence type="ECO:0000256" key="15">
    <source>
        <dbReference type="SAM" id="MobiDB-lite"/>
    </source>
</evidence>
<dbReference type="Gene3D" id="1.20.1270.60">
    <property type="entry name" value="Arfaptin homology (AH) domain/BAR domain"/>
    <property type="match status" value="1"/>
</dbReference>
<feature type="compositionally biased region" description="Basic and acidic residues" evidence="15">
    <location>
        <begin position="238"/>
        <end position="275"/>
    </location>
</feature>
<feature type="region of interest" description="Disordered" evidence="15">
    <location>
        <begin position="421"/>
        <end position="464"/>
    </location>
</feature>
<dbReference type="Pfam" id="PF09325">
    <property type="entry name" value="Vps5"/>
    <property type="match status" value="1"/>
</dbReference>
<dbReference type="InterPro" id="IPR036871">
    <property type="entry name" value="PX_dom_sf"/>
</dbReference>
<dbReference type="OrthoDB" id="271164at2759"/>
<dbReference type="InterPro" id="IPR015404">
    <property type="entry name" value="Vps5_C"/>
</dbReference>
<evidence type="ECO:0000256" key="9">
    <source>
        <dbReference type="ARBA" id="ARBA00022927"/>
    </source>
</evidence>
<organism evidence="19 20">
    <name type="scientific">Saitozyma podzolica</name>
    <dbReference type="NCBI Taxonomy" id="1890683"/>
    <lineage>
        <taxon>Eukaryota</taxon>
        <taxon>Fungi</taxon>
        <taxon>Dikarya</taxon>
        <taxon>Basidiomycota</taxon>
        <taxon>Agaricomycotina</taxon>
        <taxon>Tremellomycetes</taxon>
        <taxon>Tremellales</taxon>
        <taxon>Trimorphomycetaceae</taxon>
        <taxon>Saitozyma</taxon>
    </lineage>
</organism>
<dbReference type="EMBL" id="RSCD01000009">
    <property type="protein sequence ID" value="RSH90960.1"/>
    <property type="molecule type" value="Genomic_DNA"/>
</dbReference>
<comment type="caution">
    <text evidence="19">The sequence shown here is derived from an EMBL/GenBank/DDBJ whole genome shotgun (WGS) entry which is preliminary data.</text>
</comment>
<dbReference type="GO" id="GO:0042147">
    <property type="term" value="P:retrograde transport, endosome to Golgi"/>
    <property type="evidence" value="ECO:0007669"/>
    <property type="project" value="TreeGrafter"/>
</dbReference>
<dbReference type="Proteomes" id="UP000279259">
    <property type="component" value="Unassembled WGS sequence"/>
</dbReference>
<dbReference type="InterPro" id="IPR027267">
    <property type="entry name" value="AH/BAR_dom_sf"/>
</dbReference>
<evidence type="ECO:0000256" key="10">
    <source>
        <dbReference type="ARBA" id="ARBA00022982"/>
    </source>
</evidence>
<evidence type="ECO:0000256" key="12">
    <source>
        <dbReference type="ARBA" id="ARBA00023034"/>
    </source>
</evidence>
<keyword evidence="8 16" id="KW-0812">Transmembrane</keyword>
<keyword evidence="14" id="KW-0175">Coiled coil</keyword>
<evidence type="ECO:0000313" key="19">
    <source>
        <dbReference type="EMBL" id="RSH90960.1"/>
    </source>
</evidence>
<feature type="compositionally biased region" description="Low complexity" evidence="15">
    <location>
        <begin position="302"/>
        <end position="321"/>
    </location>
</feature>
<evidence type="ECO:0000256" key="8">
    <source>
        <dbReference type="ARBA" id="ARBA00022692"/>
    </source>
</evidence>
<dbReference type="SUPFAM" id="SSF64268">
    <property type="entry name" value="PX domain"/>
    <property type="match status" value="1"/>
</dbReference>
<feature type="compositionally biased region" description="Low complexity" evidence="15">
    <location>
        <begin position="367"/>
        <end position="385"/>
    </location>
</feature>
<proteinExistence type="inferred from homology"/>
<comment type="similarity">
    <text evidence="4">Belongs to the sorting nexin family.</text>
</comment>
<feature type="coiled-coil region" evidence="14">
    <location>
        <begin position="814"/>
        <end position="861"/>
    </location>
</feature>
<dbReference type="PANTHER" id="PTHR10555">
    <property type="entry name" value="SORTING NEXIN"/>
    <property type="match status" value="1"/>
</dbReference>
<dbReference type="Gene3D" id="1.20.120.1770">
    <property type="match status" value="1"/>
</dbReference>
<dbReference type="SMART" id="SM00665">
    <property type="entry name" value="B561"/>
    <property type="match status" value="1"/>
</dbReference>
<keyword evidence="10" id="KW-0249">Electron transport</keyword>
<name>A0A427YIR3_9TREE</name>
<dbReference type="GO" id="GO:0005794">
    <property type="term" value="C:Golgi apparatus"/>
    <property type="evidence" value="ECO:0007669"/>
    <property type="project" value="UniProtKB-SubCell"/>
</dbReference>
<evidence type="ECO:0000259" key="17">
    <source>
        <dbReference type="PROSITE" id="PS50195"/>
    </source>
</evidence>
<dbReference type="FunFam" id="1.20.1270.60:FF:000022">
    <property type="entry name" value="Sorting nexin 3 protein"/>
    <property type="match status" value="1"/>
</dbReference>
<dbReference type="GO" id="GO:0030904">
    <property type="term" value="C:retromer complex"/>
    <property type="evidence" value="ECO:0007669"/>
    <property type="project" value="UniProtKB-ARBA"/>
</dbReference>
<keyword evidence="7" id="KW-0597">Phosphoprotein</keyword>
<feature type="transmembrane region" description="Helical" evidence="16">
    <location>
        <begin position="980"/>
        <end position="998"/>
    </location>
</feature>
<evidence type="ECO:0000256" key="2">
    <source>
        <dbReference type="ARBA" id="ARBA00004496"/>
    </source>
</evidence>
<dbReference type="AlphaFoldDB" id="A0A427YIR3"/>
<dbReference type="InterPro" id="IPR006593">
    <property type="entry name" value="Cyt_b561/ferric_Rdtase_TM"/>
</dbReference>
<keyword evidence="9" id="KW-0653">Protein transport</keyword>
<keyword evidence="11 16" id="KW-1133">Transmembrane helix</keyword>
<keyword evidence="20" id="KW-1185">Reference proteome</keyword>
<feature type="region of interest" description="Disordered" evidence="15">
    <location>
        <begin position="1"/>
        <end position="400"/>
    </location>
</feature>
<evidence type="ECO:0000256" key="16">
    <source>
        <dbReference type="SAM" id="Phobius"/>
    </source>
</evidence>
<feature type="transmembrane region" description="Helical" evidence="16">
    <location>
        <begin position="1018"/>
        <end position="1037"/>
    </location>
</feature>
<feature type="domain" description="Cytochrome b561" evidence="18">
    <location>
        <begin position="913"/>
        <end position="1110"/>
    </location>
</feature>
<dbReference type="GO" id="GO:0035091">
    <property type="term" value="F:phosphatidylinositol binding"/>
    <property type="evidence" value="ECO:0007669"/>
    <property type="project" value="InterPro"/>
</dbReference>
<dbReference type="Gene3D" id="3.30.1520.10">
    <property type="entry name" value="Phox-like domain"/>
    <property type="match status" value="1"/>
</dbReference>
<dbReference type="FunFam" id="3.30.1520.10:FF:000013">
    <property type="entry name" value="Putative Sorting nexin 3"/>
    <property type="match status" value="1"/>
</dbReference>
<evidence type="ECO:0000256" key="6">
    <source>
        <dbReference type="ARBA" id="ARBA00022490"/>
    </source>
</evidence>
<evidence type="ECO:0000256" key="4">
    <source>
        <dbReference type="ARBA" id="ARBA00010883"/>
    </source>
</evidence>
<dbReference type="SMART" id="SM00312">
    <property type="entry name" value="PX"/>
    <property type="match status" value="1"/>
</dbReference>
<feature type="compositionally biased region" description="Basic and acidic residues" evidence="15">
    <location>
        <begin position="1139"/>
        <end position="1159"/>
    </location>
</feature>
<feature type="transmembrane region" description="Helical" evidence="16">
    <location>
        <begin position="1087"/>
        <end position="1108"/>
    </location>
</feature>
<feature type="compositionally biased region" description="Polar residues" evidence="15">
    <location>
        <begin position="48"/>
        <end position="61"/>
    </location>
</feature>
<feature type="compositionally biased region" description="Low complexity" evidence="15">
    <location>
        <begin position="212"/>
        <end position="225"/>
    </location>
</feature>
<feature type="transmembrane region" description="Helical" evidence="16">
    <location>
        <begin position="1049"/>
        <end position="1067"/>
    </location>
</feature>
<protein>
    <submittedName>
        <fullName evidence="19">Vacuolar protein sorting-associated protein 5</fullName>
    </submittedName>
</protein>
<comment type="subcellular location">
    <subcellularLocation>
        <location evidence="2">Cytoplasm</location>
    </subcellularLocation>
    <subcellularLocation>
        <location evidence="3">Golgi apparatus</location>
    </subcellularLocation>
    <subcellularLocation>
        <location evidence="1">Membrane</location>
        <topology evidence="1">Peripheral membrane protein</topology>
        <orientation evidence="1">Cytoplasmic side</orientation>
    </subcellularLocation>
</comment>
<sequence>MDEEQSFAHLLSQSAAPSRPTWGDGANASDDPWANPFSDSGAGASNPFADTTSPFGLSSTYAAPIPTAPSPEIPKAEVSPYVAKLEEDDRAGRGTLPDPPSVIAAREQHFAGTDADTSSSSPPFTTTSIATGAYESPYASPAVGRDDPFAQPFAPTHFNEPSLPPLPPKKAAQAPPPPPSRKLPSDLIDEDLLAGSDPSVSLKKAFVKSTPAQSGAATTARAGSTPEKPRAYVFRPSGKRDSTGPAPKEERSEESGRKQDEVKVKQDEVKVEEKPTAPTESTQGTSTSASAVTAVHPPGTEAAATKAQPAAAPPSTAVPTTDDIVAAADSEIVPPHLAPPASIPLPESSAATPTASRPESPVPPSLPSASPAAAPSDAPEPSPVAFAVTPSTDRVAVSPLDTPAEAEYGFRNLSIGAVGAAVPPPVPEKTPLEGSSGGGGGAEGWTTGVSSPPTSRFGGKGWGAMDEEEDGGLFGKGGPGIRTAATTTAGDMWGTSAAGGWQEEEEEYVPPSAGPSQISEPSVTSSVPTAVTAEPQTPSSPVNGTSRRIRTHPVFNVSVGDPTRIGDPVRGYTVYTVRTRTTSPHYRKGEFSVLRRFSDFLWLFEALTTNNPGIIVPPVPDKHPFGRFQDQFIETRRLALQRCLGKITSHPVLQLDPDLRMFLESDNFAMESKNRRPETPDKQGQGLLAGWTGPKYTEQDDWFDSRKVFLDSLESQLKALSKSIEGASKARLEMAISMGDFADGITALAESDLGSAMCAALARLADLSRREKETNEDQAKDEVVHLLNMADEYVRFIGSVRLAFASRIKAYHSWQGLEKEVVRLRQTREKLRQQGKLGDRVQSSLAEIVDAERRARDASHEFDTISKLVKTEFARFERERVDEFKRVLQVQLDKQVGKQKELIAAWEEYHGHVLKMVQRAQVQAVGPTEDEFVRAWTSRENIIIAHAALGGILAMVLWPLAAVMGRYLRSYYPRWVRVHYFISGVISVPVLIVTFALGTAHKSGDDDNWTETHYRLGLVLLILGILQAAYGWGIHLERVRIPVTGAGSVLRYAHPVVGIIILILGFVQVYEGLDIWGKPSPLPHGTIIAWGVLLAFWVVVYLAGFALVPRQWRERLEAQRLVNMGRMGRGEKVGAPVDGESRRESVVPLQDEARRAEVA</sequence>
<feature type="compositionally biased region" description="Low complexity" evidence="15">
    <location>
        <begin position="110"/>
        <end position="128"/>
    </location>
</feature>
<evidence type="ECO:0000256" key="5">
    <source>
        <dbReference type="ARBA" id="ARBA00022448"/>
    </source>
</evidence>
<evidence type="ECO:0000256" key="13">
    <source>
        <dbReference type="ARBA" id="ARBA00023136"/>
    </source>
</evidence>
<dbReference type="GO" id="GO:0005829">
    <property type="term" value="C:cytosol"/>
    <property type="evidence" value="ECO:0007669"/>
    <property type="project" value="GOC"/>
</dbReference>
<evidence type="ECO:0000256" key="1">
    <source>
        <dbReference type="ARBA" id="ARBA00004287"/>
    </source>
</evidence>
<dbReference type="GO" id="GO:0045053">
    <property type="term" value="P:protein retention in Golgi apparatus"/>
    <property type="evidence" value="ECO:0007669"/>
    <property type="project" value="TreeGrafter"/>
</dbReference>
<keyword evidence="5" id="KW-0813">Transport</keyword>
<feature type="compositionally biased region" description="Pro residues" evidence="15">
    <location>
        <begin position="162"/>
        <end position="181"/>
    </location>
</feature>
<feature type="region of interest" description="Disordered" evidence="15">
    <location>
        <begin position="1132"/>
        <end position="1159"/>
    </location>
</feature>
<keyword evidence="12" id="KW-0333">Golgi apparatus</keyword>
<dbReference type="PROSITE" id="PS50195">
    <property type="entry name" value="PX"/>
    <property type="match status" value="1"/>
</dbReference>
<reference evidence="19 20" key="1">
    <citation type="submission" date="2018-11" db="EMBL/GenBank/DDBJ databases">
        <title>Genome sequence of Saitozyma podzolica DSM 27192.</title>
        <authorList>
            <person name="Aliyu H."/>
            <person name="Gorte O."/>
            <person name="Ochsenreither K."/>
        </authorList>
    </citation>
    <scope>NUCLEOTIDE SEQUENCE [LARGE SCALE GENOMIC DNA]</scope>
    <source>
        <strain evidence="19 20">DSM 27192</strain>
    </source>
</reference>